<dbReference type="Gene3D" id="3.40.50.2300">
    <property type="match status" value="1"/>
</dbReference>
<comment type="caution">
    <text evidence="4">The sequence shown here is derived from an EMBL/GenBank/DDBJ whole genome shotgun (WGS) entry which is preliminary data.</text>
</comment>
<dbReference type="SUPFAM" id="SSF52172">
    <property type="entry name" value="CheY-like"/>
    <property type="match status" value="1"/>
</dbReference>
<dbReference type="GO" id="GO:0000160">
    <property type="term" value="P:phosphorelay signal transduction system"/>
    <property type="evidence" value="ECO:0007669"/>
    <property type="project" value="InterPro"/>
</dbReference>
<evidence type="ECO:0000313" key="4">
    <source>
        <dbReference type="EMBL" id="MBA2934587.1"/>
    </source>
</evidence>
<dbReference type="EMBL" id="JACEIB010000006">
    <property type="protein sequence ID" value="MBA2934587.1"/>
    <property type="molecule type" value="Genomic_DNA"/>
</dbReference>
<dbReference type="Pfam" id="PF00072">
    <property type="entry name" value="Response_reg"/>
    <property type="match status" value="1"/>
</dbReference>
<evidence type="ECO:0000313" key="5">
    <source>
        <dbReference type="Proteomes" id="UP000570166"/>
    </source>
</evidence>
<dbReference type="PANTHER" id="PTHR44591">
    <property type="entry name" value="STRESS RESPONSE REGULATOR PROTEIN 1"/>
    <property type="match status" value="1"/>
</dbReference>
<dbReference type="PANTHER" id="PTHR44591:SF25">
    <property type="entry name" value="CHEMOTAXIS TWO-COMPONENT RESPONSE REGULATOR"/>
    <property type="match status" value="1"/>
</dbReference>
<dbReference type="Proteomes" id="UP000570166">
    <property type="component" value="Unassembled WGS sequence"/>
</dbReference>
<feature type="domain" description="Response regulatory" evidence="3">
    <location>
        <begin position="1"/>
        <end position="102"/>
    </location>
</feature>
<reference evidence="4 5" key="1">
    <citation type="submission" date="2020-07" db="EMBL/GenBank/DDBJ databases">
        <authorList>
            <person name="Sun Q."/>
        </authorList>
    </citation>
    <scope>NUCLEOTIDE SEQUENCE [LARGE SCALE GENOMIC DNA]</scope>
    <source>
        <strain evidence="4 5">CGMCC 1.13654</strain>
    </source>
</reference>
<name>A0A838L6B6_9SPHN</name>
<dbReference type="PROSITE" id="PS50110">
    <property type="entry name" value="RESPONSE_REGULATORY"/>
    <property type="match status" value="1"/>
</dbReference>
<organism evidence="4 5">
    <name type="scientific">Sphingomonas chungangi</name>
    <dbReference type="NCBI Taxonomy" id="2683589"/>
    <lineage>
        <taxon>Bacteria</taxon>
        <taxon>Pseudomonadati</taxon>
        <taxon>Pseudomonadota</taxon>
        <taxon>Alphaproteobacteria</taxon>
        <taxon>Sphingomonadales</taxon>
        <taxon>Sphingomonadaceae</taxon>
        <taxon>Sphingomonas</taxon>
    </lineage>
</organism>
<dbReference type="InterPro" id="IPR001789">
    <property type="entry name" value="Sig_transdc_resp-reg_receiver"/>
</dbReference>
<dbReference type="SMART" id="SM00448">
    <property type="entry name" value="REC"/>
    <property type="match status" value="1"/>
</dbReference>
<dbReference type="InterPro" id="IPR050595">
    <property type="entry name" value="Bact_response_regulator"/>
</dbReference>
<evidence type="ECO:0000256" key="1">
    <source>
        <dbReference type="ARBA" id="ARBA00022553"/>
    </source>
</evidence>
<keyword evidence="1 2" id="KW-0597">Phosphoprotein</keyword>
<evidence type="ECO:0000259" key="3">
    <source>
        <dbReference type="PROSITE" id="PS50110"/>
    </source>
</evidence>
<keyword evidence="5" id="KW-1185">Reference proteome</keyword>
<feature type="modified residue" description="4-aspartylphosphate" evidence="2">
    <location>
        <position position="37"/>
    </location>
</feature>
<dbReference type="AlphaFoldDB" id="A0A838L6B6"/>
<proteinExistence type="predicted"/>
<sequence length="104" mass="11209">MALAGLLRSMAHSARGYASAEQFLAEHDGTCACIISDIHLPGMTGIEMLRRLRAAGDPVPVIMITARDVAKWASEAKATGALCLLRKPFEMRDLLDCLDRVLAA</sequence>
<dbReference type="InterPro" id="IPR011006">
    <property type="entry name" value="CheY-like_superfamily"/>
</dbReference>
<accession>A0A838L6B6</accession>
<protein>
    <submittedName>
        <fullName evidence="4">Response regulator</fullName>
    </submittedName>
</protein>
<gene>
    <name evidence="4" type="ORF">HZF05_10820</name>
</gene>
<evidence type="ECO:0000256" key="2">
    <source>
        <dbReference type="PROSITE-ProRule" id="PRU00169"/>
    </source>
</evidence>